<evidence type="ECO:0000259" key="1">
    <source>
        <dbReference type="Pfam" id="PF07475"/>
    </source>
</evidence>
<name>A0A845Q8Q9_9HYPH</name>
<dbReference type="OrthoDB" id="8326226at2"/>
<keyword evidence="3" id="KW-1185">Reference proteome</keyword>
<reference evidence="2 3" key="1">
    <citation type="journal article" date="2016" name="Int. J. Syst. Evol. Microbiol.">
        <title>Pyruvatibacter mobilis gen. nov., sp. nov., a marine bacterium from the culture broth of Picochlorum sp. 122.</title>
        <authorList>
            <person name="Wang G."/>
            <person name="Tang M."/>
            <person name="Wu H."/>
            <person name="Dai S."/>
            <person name="Li T."/>
            <person name="Chen C."/>
            <person name="He H."/>
            <person name="Fan J."/>
            <person name="Xiang W."/>
            <person name="Li X."/>
        </authorList>
    </citation>
    <scope>NUCLEOTIDE SEQUENCE [LARGE SCALE GENOMIC DNA]</scope>
    <source>
        <strain evidence="2 3">GYP-11</strain>
    </source>
</reference>
<dbReference type="RefSeq" id="WP_160586910.1">
    <property type="nucleotide sequence ID" value="NZ_BMHN01000001.1"/>
</dbReference>
<evidence type="ECO:0000313" key="3">
    <source>
        <dbReference type="Proteomes" id="UP000470384"/>
    </source>
</evidence>
<evidence type="ECO:0000313" key="2">
    <source>
        <dbReference type="EMBL" id="NBG94834.1"/>
    </source>
</evidence>
<dbReference type="InterPro" id="IPR027417">
    <property type="entry name" value="P-loop_NTPase"/>
</dbReference>
<dbReference type="GO" id="GO:0000155">
    <property type="term" value="F:phosphorelay sensor kinase activity"/>
    <property type="evidence" value="ECO:0007669"/>
    <property type="project" value="InterPro"/>
</dbReference>
<dbReference type="AlphaFoldDB" id="A0A845Q8Q9"/>
<dbReference type="Gene3D" id="3.40.50.300">
    <property type="entry name" value="P-loop containing nucleotide triphosphate hydrolases"/>
    <property type="match status" value="1"/>
</dbReference>
<dbReference type="CDD" id="cd01918">
    <property type="entry name" value="HprK_C"/>
    <property type="match status" value="1"/>
</dbReference>
<gene>
    <name evidence="2" type="ORF">GTQ45_03710</name>
</gene>
<accession>A0A845Q8Q9</accession>
<sequence>MTADAASQAQPLHGTCLARRGRCVLLRGASGSGKSDLALRFLDRFADAWLIADDRVLLEARDGALYPKAPAPLQGLLEVRGLGLVRRSVPARDAVPPLALIVDLDTPDAIARIAEPRTDSLHGVTLPLVALAPFEGSAPLKLALALETIGVAPGAGPVLSGFAGDDGLLG</sequence>
<dbReference type="InterPro" id="IPR011104">
    <property type="entry name" value="Hpr_kin/Pase_C"/>
</dbReference>
<dbReference type="GO" id="GO:0006109">
    <property type="term" value="P:regulation of carbohydrate metabolic process"/>
    <property type="evidence" value="ECO:0007669"/>
    <property type="project" value="InterPro"/>
</dbReference>
<dbReference type="EMBL" id="WXYQ01000004">
    <property type="protein sequence ID" value="NBG94834.1"/>
    <property type="molecule type" value="Genomic_DNA"/>
</dbReference>
<dbReference type="GeneID" id="300655741"/>
<dbReference type="SUPFAM" id="SSF53795">
    <property type="entry name" value="PEP carboxykinase-like"/>
    <property type="match status" value="1"/>
</dbReference>
<organism evidence="2 3">
    <name type="scientific">Pyruvatibacter mobilis</name>
    <dbReference type="NCBI Taxonomy" id="1712261"/>
    <lineage>
        <taxon>Bacteria</taxon>
        <taxon>Pseudomonadati</taxon>
        <taxon>Pseudomonadota</taxon>
        <taxon>Alphaproteobacteria</taxon>
        <taxon>Hyphomicrobiales</taxon>
        <taxon>Parvibaculaceae</taxon>
        <taxon>Pyruvatibacter</taxon>
    </lineage>
</organism>
<comment type="caution">
    <text evidence="2">The sequence shown here is derived from an EMBL/GenBank/DDBJ whole genome shotgun (WGS) entry which is preliminary data.</text>
</comment>
<feature type="domain" description="HPr kinase/phosphorylase C-terminal" evidence="1">
    <location>
        <begin position="7"/>
        <end position="85"/>
    </location>
</feature>
<dbReference type="GO" id="GO:0005524">
    <property type="term" value="F:ATP binding"/>
    <property type="evidence" value="ECO:0007669"/>
    <property type="project" value="InterPro"/>
</dbReference>
<dbReference type="Pfam" id="PF07475">
    <property type="entry name" value="Hpr_kinase_C"/>
    <property type="match status" value="1"/>
</dbReference>
<protein>
    <recommendedName>
        <fullName evidence="1">HPr kinase/phosphorylase C-terminal domain-containing protein</fullName>
    </recommendedName>
</protein>
<proteinExistence type="predicted"/>
<dbReference type="Proteomes" id="UP000470384">
    <property type="component" value="Unassembled WGS sequence"/>
</dbReference>